<keyword evidence="4 10" id="KW-0378">Hydrolase</keyword>
<evidence type="ECO:0000256" key="4">
    <source>
        <dbReference type="ARBA" id="ARBA00022801"/>
    </source>
</evidence>
<evidence type="ECO:0000313" key="11">
    <source>
        <dbReference type="EMBL" id="KRN93226.1"/>
    </source>
</evidence>
<evidence type="ECO:0000256" key="5">
    <source>
        <dbReference type="ARBA" id="ARBA00022842"/>
    </source>
</evidence>
<keyword evidence="6 10" id="KW-0051">Antiviral defense</keyword>
<dbReference type="Pfam" id="PF01867">
    <property type="entry name" value="Cas_Cas1"/>
    <property type="match status" value="1"/>
</dbReference>
<keyword evidence="5 10" id="KW-0460">Magnesium</keyword>
<dbReference type="InterPro" id="IPR042206">
    <property type="entry name" value="CRISPR-assoc_Cas1_C"/>
</dbReference>
<keyword evidence="7 10" id="KW-0238">DNA-binding</keyword>
<evidence type="ECO:0000256" key="6">
    <source>
        <dbReference type="ARBA" id="ARBA00023118"/>
    </source>
</evidence>
<evidence type="ECO:0000256" key="2">
    <source>
        <dbReference type="ARBA" id="ARBA00022723"/>
    </source>
</evidence>
<evidence type="ECO:0000256" key="3">
    <source>
        <dbReference type="ARBA" id="ARBA00022759"/>
    </source>
</evidence>
<dbReference type="AlphaFoldDB" id="A0A0R2L234"/>
<proteinExistence type="inferred from homology"/>
<dbReference type="STRING" id="331679.IV81_GL000855"/>
<keyword evidence="2 10" id="KW-0479">Metal-binding</keyword>
<comment type="cofactor">
    <cofactor evidence="10">
        <name>Mg(2+)</name>
        <dbReference type="ChEBI" id="CHEBI:18420"/>
    </cofactor>
    <cofactor evidence="10">
        <name>Mn(2+)</name>
        <dbReference type="ChEBI" id="CHEBI:29035"/>
    </cofactor>
</comment>
<evidence type="ECO:0000313" key="12">
    <source>
        <dbReference type="Proteomes" id="UP000051859"/>
    </source>
</evidence>
<accession>A0A0R2L234</accession>
<feature type="binding site" evidence="10">
    <location>
        <position position="153"/>
    </location>
    <ligand>
        <name>Mn(2+)</name>
        <dbReference type="ChEBI" id="CHEBI:29035"/>
    </ligand>
</feature>
<dbReference type="GO" id="GO:0004520">
    <property type="term" value="F:DNA endonuclease activity"/>
    <property type="evidence" value="ECO:0007669"/>
    <property type="project" value="InterPro"/>
</dbReference>
<evidence type="ECO:0000256" key="7">
    <source>
        <dbReference type="ARBA" id="ARBA00023125"/>
    </source>
</evidence>
<protein>
    <recommendedName>
        <fullName evidence="10">CRISPR-associated endonuclease Cas1</fullName>
        <ecNumber evidence="10">3.1.-.-</ecNumber>
    </recommendedName>
</protein>
<dbReference type="PATRIC" id="fig|331679.3.peg.859"/>
<dbReference type="GO" id="GO:0051607">
    <property type="term" value="P:defense response to virus"/>
    <property type="evidence" value="ECO:0007669"/>
    <property type="project" value="UniProtKB-UniRule"/>
</dbReference>
<feature type="binding site" evidence="10">
    <location>
        <position position="209"/>
    </location>
    <ligand>
        <name>Mn(2+)</name>
        <dbReference type="ChEBI" id="CHEBI:29035"/>
    </ligand>
</feature>
<dbReference type="Gene3D" id="3.100.10.20">
    <property type="entry name" value="CRISPR-associated endonuclease Cas1, N-terminal domain"/>
    <property type="match status" value="1"/>
</dbReference>
<dbReference type="GO" id="GO:0003677">
    <property type="term" value="F:DNA binding"/>
    <property type="evidence" value="ECO:0007669"/>
    <property type="project" value="UniProtKB-KW"/>
</dbReference>
<dbReference type="PANTHER" id="PTHR34353:SF2">
    <property type="entry name" value="CRISPR-ASSOCIATED ENDONUCLEASE CAS1 1"/>
    <property type="match status" value="1"/>
</dbReference>
<comment type="function">
    <text evidence="10">CRISPR (clustered regularly interspaced short palindromic repeat), is an adaptive immune system that provides protection against mobile genetic elements (viruses, transposable elements and conjugative plasmids). CRISPR clusters contain spacers, sequences complementary to antecedent mobile elements, and target invading nucleic acids. CRISPR clusters are transcribed and processed into CRISPR RNA (crRNA). Acts as a dsDNA endonuclease. Involved in the integration of spacer DNA into the CRISPR cassette.</text>
</comment>
<keyword evidence="3 10" id="KW-0255">Endonuclease</keyword>
<keyword evidence="8 10" id="KW-0464">Manganese</keyword>
<dbReference type="Gene3D" id="1.20.120.920">
    <property type="entry name" value="CRISPR-associated endonuclease Cas1, C-terminal domain"/>
    <property type="match status" value="1"/>
</dbReference>
<evidence type="ECO:0000256" key="9">
    <source>
        <dbReference type="ARBA" id="ARBA00038592"/>
    </source>
</evidence>
<organism evidence="11 12">
    <name type="scientific">Pediococcus stilesii</name>
    <dbReference type="NCBI Taxonomy" id="331679"/>
    <lineage>
        <taxon>Bacteria</taxon>
        <taxon>Bacillati</taxon>
        <taxon>Bacillota</taxon>
        <taxon>Bacilli</taxon>
        <taxon>Lactobacillales</taxon>
        <taxon>Lactobacillaceae</taxon>
        <taxon>Pediococcus</taxon>
    </lineage>
</organism>
<evidence type="ECO:0000256" key="10">
    <source>
        <dbReference type="HAMAP-Rule" id="MF_01470"/>
    </source>
</evidence>
<dbReference type="NCBIfam" id="TIGR00287">
    <property type="entry name" value="cas1"/>
    <property type="match status" value="1"/>
</dbReference>
<dbReference type="EMBL" id="JQBX01000020">
    <property type="protein sequence ID" value="KRN93226.1"/>
    <property type="molecule type" value="Genomic_DNA"/>
</dbReference>
<dbReference type="InterPro" id="IPR042211">
    <property type="entry name" value="CRISPR-assoc_Cas1_N"/>
</dbReference>
<dbReference type="HAMAP" id="MF_01470">
    <property type="entry name" value="Cas1"/>
    <property type="match status" value="1"/>
</dbReference>
<dbReference type="NCBIfam" id="TIGR03639">
    <property type="entry name" value="cas1_NMENI"/>
    <property type="match status" value="1"/>
</dbReference>
<dbReference type="GO" id="GO:0016787">
    <property type="term" value="F:hydrolase activity"/>
    <property type="evidence" value="ECO:0007669"/>
    <property type="project" value="UniProtKB-KW"/>
</dbReference>
<dbReference type="InterPro" id="IPR002729">
    <property type="entry name" value="CRISPR-assoc_Cas1"/>
</dbReference>
<reference evidence="11 12" key="1">
    <citation type="journal article" date="2015" name="Genome Announc.">
        <title>Expanding the biotechnology potential of lactobacilli through comparative genomics of 213 strains and associated genera.</title>
        <authorList>
            <person name="Sun Z."/>
            <person name="Harris H.M."/>
            <person name="McCann A."/>
            <person name="Guo C."/>
            <person name="Argimon S."/>
            <person name="Zhang W."/>
            <person name="Yang X."/>
            <person name="Jeffery I.B."/>
            <person name="Cooney J.C."/>
            <person name="Kagawa T.F."/>
            <person name="Liu W."/>
            <person name="Song Y."/>
            <person name="Salvetti E."/>
            <person name="Wrobel A."/>
            <person name="Rasinkangas P."/>
            <person name="Parkhill J."/>
            <person name="Rea M.C."/>
            <person name="O'Sullivan O."/>
            <person name="Ritari J."/>
            <person name="Douillard F.P."/>
            <person name="Paul Ross R."/>
            <person name="Yang R."/>
            <person name="Briner A.E."/>
            <person name="Felis G.E."/>
            <person name="de Vos W.M."/>
            <person name="Barrangou R."/>
            <person name="Klaenhammer T.R."/>
            <person name="Caufield P.W."/>
            <person name="Cui Y."/>
            <person name="Zhang H."/>
            <person name="O'Toole P.W."/>
        </authorList>
    </citation>
    <scope>NUCLEOTIDE SEQUENCE [LARGE SCALE GENOMIC DNA]</scope>
    <source>
        <strain evidence="11 12">DSM 18001</strain>
    </source>
</reference>
<dbReference type="GO" id="GO:0046872">
    <property type="term" value="F:metal ion binding"/>
    <property type="evidence" value="ECO:0007669"/>
    <property type="project" value="UniProtKB-UniRule"/>
</dbReference>
<dbReference type="PANTHER" id="PTHR34353">
    <property type="entry name" value="CRISPR-ASSOCIATED ENDONUCLEASE CAS1 1"/>
    <property type="match status" value="1"/>
</dbReference>
<keyword evidence="1 10" id="KW-0540">Nuclease</keyword>
<gene>
    <name evidence="10" type="primary">cas1</name>
    <name evidence="11" type="ORF">IV81_GL000855</name>
</gene>
<feature type="binding site" evidence="10">
    <location>
        <position position="224"/>
    </location>
    <ligand>
        <name>Mn(2+)</name>
        <dbReference type="ChEBI" id="CHEBI:29035"/>
    </ligand>
</feature>
<dbReference type="GO" id="GO:0043571">
    <property type="term" value="P:maintenance of CRISPR repeat elements"/>
    <property type="evidence" value="ECO:0007669"/>
    <property type="project" value="UniProtKB-UniRule"/>
</dbReference>
<dbReference type="Proteomes" id="UP000051859">
    <property type="component" value="Unassembled WGS sequence"/>
</dbReference>
<comment type="caution">
    <text evidence="11">The sequence shown here is derived from an EMBL/GenBank/DDBJ whole genome shotgun (WGS) entry which is preliminary data.</text>
</comment>
<name>A0A0R2L234_9LACO</name>
<comment type="similarity">
    <text evidence="10">Belongs to the CRISPR-associated endonuclease Cas1 family.</text>
</comment>
<evidence type="ECO:0000256" key="1">
    <source>
        <dbReference type="ARBA" id="ARBA00022722"/>
    </source>
</evidence>
<dbReference type="InterPro" id="IPR019855">
    <property type="entry name" value="CRISPR-assoc_Cas1_NMENI"/>
</dbReference>
<evidence type="ECO:0000256" key="8">
    <source>
        <dbReference type="ARBA" id="ARBA00023211"/>
    </source>
</evidence>
<sequence length="308" mass="34951">MQGGIFSMGWRSVIITQHAKLSYSARAMIVQTNDGVNQIPIDDINLLLISTTQAVITTALVSELIKQNIKIIFTDENKAPVGEVYTYYPSNRNELILREQLNWNPELQNILWTKIVGSKIINQINVLKIMGCETDELERELAKLELNDATNREAVIARKYFPDLFENGFVRRDGSVINAALNYGYTILLSAVNQEVVANGYTTYLGIHHSSNENQFNLSSDLMEPFRPIVDFWVANQKFNQFTPDIKYGLVELLSLEIQFNGKRTILRNAITEHVRNCLKYVSGKIKEVKIGVEIINEVPNNAINDNV</sequence>
<keyword evidence="12" id="KW-1185">Reference proteome</keyword>
<dbReference type="EC" id="3.1.-.-" evidence="10"/>
<dbReference type="InterPro" id="IPR050646">
    <property type="entry name" value="Cas1"/>
</dbReference>
<comment type="subunit">
    <text evidence="9 10">Homodimer, forms a heterotetramer with a Cas2 homodimer.</text>
</comment>